<dbReference type="AlphaFoldDB" id="A0A8S9QAB8"/>
<organism evidence="1 2">
    <name type="scientific">Brassica cretica</name>
    <name type="common">Mustard</name>
    <dbReference type="NCBI Taxonomy" id="69181"/>
    <lineage>
        <taxon>Eukaryota</taxon>
        <taxon>Viridiplantae</taxon>
        <taxon>Streptophyta</taxon>
        <taxon>Embryophyta</taxon>
        <taxon>Tracheophyta</taxon>
        <taxon>Spermatophyta</taxon>
        <taxon>Magnoliopsida</taxon>
        <taxon>eudicotyledons</taxon>
        <taxon>Gunneridae</taxon>
        <taxon>Pentapetalae</taxon>
        <taxon>rosids</taxon>
        <taxon>malvids</taxon>
        <taxon>Brassicales</taxon>
        <taxon>Brassicaceae</taxon>
        <taxon>Brassiceae</taxon>
        <taxon>Brassica</taxon>
    </lineage>
</organism>
<accession>A0A8S9QAB8</accession>
<name>A0A8S9QAB8_BRACR</name>
<sequence length="234" mass="25689">MVPVSKGIFLVLCPVTMEGVGIYSCILQWGLPTYPSVRDKVGSSVLEGTLLEQMVNLSIYYSELHASMCFSVHGAFLLMSRRSWPEPVDIVVDVLQRVCKDGLLGMSYCFGGCGIGTFPFNSKAGEIARPGSRKQDPDPGVSCLKVGNNMIFFIGPHDLHCSIKFFVEFGVGRIEFLQTPGKTPASGSSLGDAPGPRQETLQVLARRRSGSDPRDHSFLREKWKSFDTGILPYF</sequence>
<dbReference type="EMBL" id="QGKX02001290">
    <property type="protein sequence ID" value="KAF3540665.1"/>
    <property type="molecule type" value="Genomic_DNA"/>
</dbReference>
<reference evidence="1" key="1">
    <citation type="submission" date="2019-12" db="EMBL/GenBank/DDBJ databases">
        <title>Genome sequencing and annotation of Brassica cretica.</title>
        <authorList>
            <person name="Studholme D.J."/>
            <person name="Sarris P."/>
        </authorList>
    </citation>
    <scope>NUCLEOTIDE SEQUENCE</scope>
    <source>
        <strain evidence="1">PFS-109/04</strain>
        <tissue evidence="1">Leaf</tissue>
    </source>
</reference>
<evidence type="ECO:0000313" key="1">
    <source>
        <dbReference type="EMBL" id="KAF3540665.1"/>
    </source>
</evidence>
<dbReference type="Proteomes" id="UP000712600">
    <property type="component" value="Unassembled WGS sequence"/>
</dbReference>
<gene>
    <name evidence="1" type="ORF">F2Q69_00023127</name>
</gene>
<protein>
    <submittedName>
        <fullName evidence="1">Uncharacterized protein</fullName>
    </submittedName>
</protein>
<comment type="caution">
    <text evidence="1">The sequence shown here is derived from an EMBL/GenBank/DDBJ whole genome shotgun (WGS) entry which is preliminary data.</text>
</comment>
<evidence type="ECO:0000313" key="2">
    <source>
        <dbReference type="Proteomes" id="UP000712600"/>
    </source>
</evidence>
<proteinExistence type="predicted"/>